<keyword evidence="4 5" id="KW-0472">Membrane</keyword>
<keyword evidence="5" id="KW-1003">Cell membrane</keyword>
<dbReference type="Pfam" id="PF03544">
    <property type="entry name" value="TonB_C"/>
    <property type="match status" value="1"/>
</dbReference>
<reference evidence="7 8" key="1">
    <citation type="submission" date="2023-07" db="EMBL/GenBank/DDBJ databases">
        <title>Sorghum-associated microbial communities from plants grown in Nebraska, USA.</title>
        <authorList>
            <person name="Schachtman D."/>
        </authorList>
    </citation>
    <scope>NUCLEOTIDE SEQUENCE [LARGE SCALE GENOMIC DNA]</scope>
    <source>
        <strain evidence="7 8">CC49</strain>
    </source>
</reference>
<dbReference type="Gene3D" id="3.30.2420.10">
    <property type="entry name" value="TonB"/>
    <property type="match status" value="1"/>
</dbReference>
<comment type="function">
    <text evidence="5">Interacts with outer membrane receptor proteins that carry out high-affinity binding and energy dependent uptake into the periplasmic space of specific substrates. It could act to transduce energy from the cytoplasmic membrane to specific energy-requiring processes in the outer membrane, resulting in the release into the periplasm of ligands bound by these outer membrane proteins.</text>
</comment>
<keyword evidence="8" id="KW-1185">Reference proteome</keyword>
<evidence type="ECO:0000256" key="3">
    <source>
        <dbReference type="ARBA" id="ARBA00022989"/>
    </source>
</evidence>
<dbReference type="EMBL" id="JAUSSJ010000002">
    <property type="protein sequence ID" value="MDQ0019956.1"/>
    <property type="molecule type" value="Genomic_DNA"/>
</dbReference>
<evidence type="ECO:0000256" key="4">
    <source>
        <dbReference type="ARBA" id="ARBA00023136"/>
    </source>
</evidence>
<dbReference type="NCBIfam" id="TIGR01352">
    <property type="entry name" value="tonB_Cterm"/>
    <property type="match status" value="1"/>
</dbReference>
<dbReference type="Proteomes" id="UP001244623">
    <property type="component" value="Unassembled WGS sequence"/>
</dbReference>
<evidence type="ECO:0000313" key="8">
    <source>
        <dbReference type="Proteomes" id="UP001244623"/>
    </source>
</evidence>
<evidence type="ECO:0000313" key="7">
    <source>
        <dbReference type="EMBL" id="MDQ0019956.1"/>
    </source>
</evidence>
<dbReference type="PRINTS" id="PR01374">
    <property type="entry name" value="TONBPROTEIN"/>
</dbReference>
<gene>
    <name evidence="7" type="ORF">J2X94_002110</name>
</gene>
<keyword evidence="3 5" id="KW-1133">Transmembrane helix</keyword>
<comment type="similarity">
    <text evidence="5">Belongs to the TonB family.</text>
</comment>
<keyword evidence="2 5" id="KW-0812">Transmembrane</keyword>
<dbReference type="RefSeq" id="WP_223565865.1">
    <property type="nucleotide sequence ID" value="NZ_JAUSSJ010000002.1"/>
</dbReference>
<accession>A0ABT9T9M7</accession>
<evidence type="ECO:0000256" key="5">
    <source>
        <dbReference type="RuleBase" id="RU362123"/>
    </source>
</evidence>
<evidence type="ECO:0000256" key="1">
    <source>
        <dbReference type="ARBA" id="ARBA00004167"/>
    </source>
</evidence>
<evidence type="ECO:0000259" key="6">
    <source>
        <dbReference type="PROSITE" id="PS52015"/>
    </source>
</evidence>
<keyword evidence="5" id="KW-0735">Signal-anchor</keyword>
<sequence length="132" mass="15239">MSSANVLPLMFKYNDNVYQQKDIVMYGFMMILAVLVLNACTTYSPVKVEQPKPLRQDRPVYPYYAAKNRIEGMVKFNFDVDAEGRVSQMRIIESTPDHLFDDAVITAVSKWRFEKGKPARNLPMTVKLKVQK</sequence>
<feature type="transmembrane region" description="Helical" evidence="5">
    <location>
        <begin position="23"/>
        <end position="46"/>
    </location>
</feature>
<organism evidence="7 8">
    <name type="scientific">[Curtobacterium] plantarum</name>
    <dbReference type="NCBI Taxonomy" id="221276"/>
    <lineage>
        <taxon>Bacteria</taxon>
        <taxon>Pseudomonadati</taxon>
        <taxon>Pseudomonadota</taxon>
        <taxon>Gammaproteobacteria</taxon>
        <taxon>Enterobacterales</taxon>
        <taxon>Erwiniaceae</taxon>
        <taxon>Pantoea</taxon>
    </lineage>
</organism>
<protein>
    <recommendedName>
        <fullName evidence="5">Protein TonB</fullName>
    </recommendedName>
</protein>
<comment type="caution">
    <text evidence="7">The sequence shown here is derived from an EMBL/GenBank/DDBJ whole genome shotgun (WGS) entry which is preliminary data.</text>
</comment>
<dbReference type="InterPro" id="IPR037682">
    <property type="entry name" value="TonB_C"/>
</dbReference>
<keyword evidence="5" id="KW-0997">Cell inner membrane</keyword>
<proteinExistence type="inferred from homology"/>
<dbReference type="SUPFAM" id="SSF74653">
    <property type="entry name" value="TolA/TonB C-terminal domain"/>
    <property type="match status" value="1"/>
</dbReference>
<name>A0ABT9T9M7_9GAMM</name>
<dbReference type="InterPro" id="IPR006260">
    <property type="entry name" value="TonB/TolA_C"/>
</dbReference>
<dbReference type="PROSITE" id="PS52015">
    <property type="entry name" value="TONB_CTD"/>
    <property type="match status" value="1"/>
</dbReference>
<keyword evidence="5" id="KW-0813">Transport</keyword>
<comment type="subcellular location">
    <subcellularLocation>
        <location evidence="5">Cell inner membrane</location>
        <topology evidence="5">Single-pass membrane protein</topology>
        <orientation evidence="5">Periplasmic side</orientation>
    </subcellularLocation>
    <subcellularLocation>
        <location evidence="1">Membrane</location>
        <topology evidence="1">Single-pass membrane protein</topology>
    </subcellularLocation>
</comment>
<keyword evidence="5" id="KW-0653">Protein transport</keyword>
<evidence type="ECO:0000256" key="2">
    <source>
        <dbReference type="ARBA" id="ARBA00022692"/>
    </source>
</evidence>
<feature type="domain" description="TonB C-terminal" evidence="6">
    <location>
        <begin position="46"/>
        <end position="132"/>
    </location>
</feature>
<dbReference type="InterPro" id="IPR003538">
    <property type="entry name" value="TonB"/>
</dbReference>